<feature type="region of interest" description="Disordered" evidence="1">
    <location>
        <begin position="85"/>
        <end position="139"/>
    </location>
</feature>
<dbReference type="EMBL" id="JBEZNA010000044">
    <property type="protein sequence ID" value="MEU9579297.1"/>
    <property type="molecule type" value="Genomic_DNA"/>
</dbReference>
<dbReference type="InterPro" id="IPR001387">
    <property type="entry name" value="Cro/C1-type_HTH"/>
</dbReference>
<organism evidence="3 4">
    <name type="scientific">Streptomyces chilikensis</name>
    <dbReference type="NCBI Taxonomy" id="1194079"/>
    <lineage>
        <taxon>Bacteria</taxon>
        <taxon>Bacillati</taxon>
        <taxon>Actinomycetota</taxon>
        <taxon>Actinomycetes</taxon>
        <taxon>Kitasatosporales</taxon>
        <taxon>Streptomycetaceae</taxon>
        <taxon>Streptomyces</taxon>
    </lineage>
</organism>
<dbReference type="InterPro" id="IPR010982">
    <property type="entry name" value="Lambda_DNA-bd_dom_sf"/>
</dbReference>
<evidence type="ECO:0000256" key="2">
    <source>
        <dbReference type="SAM" id="Phobius"/>
    </source>
</evidence>
<protein>
    <submittedName>
        <fullName evidence="3">DUF2690 domain-containing protein</fullName>
    </submittedName>
</protein>
<dbReference type="InterPro" id="IPR021224">
    <property type="entry name" value="DUF2690"/>
</dbReference>
<dbReference type="CDD" id="cd00093">
    <property type="entry name" value="HTH_XRE"/>
    <property type="match status" value="1"/>
</dbReference>
<keyword evidence="2" id="KW-1133">Transmembrane helix</keyword>
<keyword evidence="2" id="KW-0812">Transmembrane</keyword>
<evidence type="ECO:0000313" key="3">
    <source>
        <dbReference type="EMBL" id="MEU9579297.1"/>
    </source>
</evidence>
<feature type="transmembrane region" description="Helical" evidence="2">
    <location>
        <begin position="144"/>
        <end position="165"/>
    </location>
</feature>
<reference evidence="3 4" key="1">
    <citation type="submission" date="2024-06" db="EMBL/GenBank/DDBJ databases">
        <title>The Natural Products Discovery Center: Release of the First 8490 Sequenced Strains for Exploring Actinobacteria Biosynthetic Diversity.</title>
        <authorList>
            <person name="Kalkreuter E."/>
            <person name="Kautsar S.A."/>
            <person name="Yang D."/>
            <person name="Bader C.D."/>
            <person name="Teijaro C.N."/>
            <person name="Fluegel L."/>
            <person name="Davis C.M."/>
            <person name="Simpson J.R."/>
            <person name="Lauterbach L."/>
            <person name="Steele A.D."/>
            <person name="Gui C."/>
            <person name="Meng S."/>
            <person name="Li G."/>
            <person name="Viehrig K."/>
            <person name="Ye F."/>
            <person name="Su P."/>
            <person name="Kiefer A.F."/>
            <person name="Nichols A."/>
            <person name="Cepeda A.J."/>
            <person name="Yan W."/>
            <person name="Fan B."/>
            <person name="Jiang Y."/>
            <person name="Adhikari A."/>
            <person name="Zheng C.-J."/>
            <person name="Schuster L."/>
            <person name="Cowan T.M."/>
            <person name="Smanski M.J."/>
            <person name="Chevrette M.G."/>
            <person name="De Carvalho L.P.S."/>
            <person name="Shen B."/>
        </authorList>
    </citation>
    <scope>NUCLEOTIDE SEQUENCE [LARGE SCALE GENOMIC DNA]</scope>
    <source>
        <strain evidence="3 4">NPDC048117</strain>
    </source>
</reference>
<accession>A0ABV3ESV8</accession>
<dbReference type="Pfam" id="PF10901">
    <property type="entry name" value="DUF2690"/>
    <property type="match status" value="1"/>
</dbReference>
<dbReference type="RefSeq" id="WP_359274056.1">
    <property type="nucleotide sequence ID" value="NZ_JBEZNA010000044.1"/>
</dbReference>
<comment type="caution">
    <text evidence="3">The sequence shown here is derived from an EMBL/GenBank/DDBJ whole genome shotgun (WGS) entry which is preliminary data.</text>
</comment>
<proteinExistence type="predicted"/>
<dbReference type="Proteomes" id="UP001551584">
    <property type="component" value="Unassembled WGS sequence"/>
</dbReference>
<evidence type="ECO:0000313" key="4">
    <source>
        <dbReference type="Proteomes" id="UP001551584"/>
    </source>
</evidence>
<keyword evidence="4" id="KW-1185">Reference proteome</keyword>
<evidence type="ECO:0000256" key="1">
    <source>
        <dbReference type="SAM" id="MobiDB-lite"/>
    </source>
</evidence>
<gene>
    <name evidence="3" type="ORF">AB0D95_18855</name>
</gene>
<sequence length="304" mass="30963">MARNTPSPERARLVAALRELKQRTGLSLAALADRTPYSKSSWDRYLNGGTLPSRQAVRDLCALAGEPEGRCLALWEIAEAESSGRAATASPAAAPAPADEPRPSAGSGHGTEVPPGGRGNAADRGAVARGGRGSSVTRSGRQGVVAVLAAVGALVVGCGAAALLLPPDRAGSATPPLRAPSASVPVPGPRCRGAACEGGNPLHMRCAASPGSLLTARTATGAWIELRHNERCGAVWARTWGTGIGDRVEVTAGGPTRAAEVVDEIDVESYVYTPMTAVRPGGVVHACFRPAGSGAPECFTQRAE</sequence>
<dbReference type="SUPFAM" id="SSF47413">
    <property type="entry name" value="lambda repressor-like DNA-binding domains"/>
    <property type="match status" value="1"/>
</dbReference>
<name>A0ABV3ESV8_9ACTN</name>
<feature type="compositionally biased region" description="Low complexity" evidence="1">
    <location>
        <begin position="85"/>
        <end position="97"/>
    </location>
</feature>
<dbReference type="Pfam" id="PF13560">
    <property type="entry name" value="HTH_31"/>
    <property type="match status" value="1"/>
</dbReference>
<keyword evidence="2" id="KW-0472">Membrane</keyword>